<evidence type="ECO:0000313" key="2">
    <source>
        <dbReference type="EMBL" id="KAK3870912.1"/>
    </source>
</evidence>
<proteinExistence type="predicted"/>
<reference evidence="2" key="1">
    <citation type="submission" date="2023-10" db="EMBL/GenBank/DDBJ databases">
        <title>Genome assemblies of two species of porcelain crab, Petrolisthes cinctipes and Petrolisthes manimaculis (Anomura: Porcellanidae).</title>
        <authorList>
            <person name="Angst P."/>
        </authorList>
    </citation>
    <scope>NUCLEOTIDE SEQUENCE</scope>
    <source>
        <strain evidence="2">PB745_01</strain>
        <tissue evidence="2">Gill</tissue>
    </source>
</reference>
<evidence type="ECO:0000256" key="1">
    <source>
        <dbReference type="SAM" id="Coils"/>
    </source>
</evidence>
<keyword evidence="3" id="KW-1185">Reference proteome</keyword>
<comment type="caution">
    <text evidence="2">The sequence shown here is derived from an EMBL/GenBank/DDBJ whole genome shotgun (WGS) entry which is preliminary data.</text>
</comment>
<dbReference type="EMBL" id="JAWQEG010002593">
    <property type="protein sequence ID" value="KAK3870912.1"/>
    <property type="molecule type" value="Genomic_DNA"/>
</dbReference>
<accession>A0AAE1FBH2</accession>
<evidence type="ECO:0008006" key="4">
    <source>
        <dbReference type="Google" id="ProtNLM"/>
    </source>
</evidence>
<dbReference type="Gene3D" id="4.10.60.10">
    <property type="entry name" value="Zinc finger, CCHC-type"/>
    <property type="match status" value="1"/>
</dbReference>
<dbReference type="AlphaFoldDB" id="A0AAE1FBH2"/>
<sequence>MELENLTTKGQSLGYEGSELRHFVSEQQTILREERQREREERQIQSEIYEEKEKREFELRRAEQELEHAIRLQEKECELREKECQEKEKERVDKEKERQHELEMREFRQTHGGPMWKTYQPRQLKDFQPKDQPTTTTTPVFPQQPSPVVKPHREKICFLCHEKGHIARVCWGASRGPRLERQGHPERQDSAKEEKAAVCVARQTKPTVTLPTGETLSTFDNWCLFNGERIENYTRLCE</sequence>
<organism evidence="2 3">
    <name type="scientific">Petrolisthes cinctipes</name>
    <name type="common">Flat porcelain crab</name>
    <dbReference type="NCBI Taxonomy" id="88211"/>
    <lineage>
        <taxon>Eukaryota</taxon>
        <taxon>Metazoa</taxon>
        <taxon>Ecdysozoa</taxon>
        <taxon>Arthropoda</taxon>
        <taxon>Crustacea</taxon>
        <taxon>Multicrustacea</taxon>
        <taxon>Malacostraca</taxon>
        <taxon>Eumalacostraca</taxon>
        <taxon>Eucarida</taxon>
        <taxon>Decapoda</taxon>
        <taxon>Pleocyemata</taxon>
        <taxon>Anomura</taxon>
        <taxon>Galatheoidea</taxon>
        <taxon>Porcellanidae</taxon>
        <taxon>Petrolisthes</taxon>
    </lineage>
</organism>
<name>A0AAE1FBH2_PETCI</name>
<dbReference type="Proteomes" id="UP001286313">
    <property type="component" value="Unassembled WGS sequence"/>
</dbReference>
<evidence type="ECO:0000313" key="3">
    <source>
        <dbReference type="Proteomes" id="UP001286313"/>
    </source>
</evidence>
<protein>
    <recommendedName>
        <fullName evidence="4">CCHC-type domain-containing protein</fullName>
    </recommendedName>
</protein>
<gene>
    <name evidence="2" type="ORF">Pcinc_023938</name>
</gene>
<keyword evidence="1" id="KW-0175">Coiled coil</keyword>
<feature type="coiled-coil region" evidence="1">
    <location>
        <begin position="52"/>
        <end position="105"/>
    </location>
</feature>